<accession>A0ABU8TEJ7</accession>
<evidence type="ECO:0000256" key="5">
    <source>
        <dbReference type="SAM" id="Phobius"/>
    </source>
</evidence>
<dbReference type="RefSeq" id="WP_340272049.1">
    <property type="nucleotide sequence ID" value="NZ_JBAKIA010000001.1"/>
</dbReference>
<organism evidence="6 7">
    <name type="scientific">Roseibium algae</name>
    <dbReference type="NCBI Taxonomy" id="3123038"/>
    <lineage>
        <taxon>Bacteria</taxon>
        <taxon>Pseudomonadati</taxon>
        <taxon>Pseudomonadota</taxon>
        <taxon>Alphaproteobacteria</taxon>
        <taxon>Hyphomicrobiales</taxon>
        <taxon>Stappiaceae</taxon>
        <taxon>Roseibium</taxon>
    </lineage>
</organism>
<keyword evidence="7" id="KW-1185">Reference proteome</keyword>
<proteinExistence type="predicted"/>
<dbReference type="EMBL" id="JBAKIA010000001">
    <property type="protein sequence ID" value="MEJ8472579.1"/>
    <property type="molecule type" value="Genomic_DNA"/>
</dbReference>
<reference evidence="6 7" key="1">
    <citation type="submission" date="2024-02" db="EMBL/GenBank/DDBJ databases">
        <title>Roseibium algae sp. nov., isolated from marine alga (Grateloupia sp.), showing potential in myo-inositol conversion.</title>
        <authorList>
            <person name="Wang Y."/>
        </authorList>
    </citation>
    <scope>NUCLEOTIDE SEQUENCE [LARGE SCALE GENOMIC DNA]</scope>
    <source>
        <strain evidence="6 7">H3510</strain>
    </source>
</reference>
<protein>
    <submittedName>
        <fullName evidence="6">DoxX family protein</fullName>
    </submittedName>
</protein>
<evidence type="ECO:0000256" key="4">
    <source>
        <dbReference type="ARBA" id="ARBA00023136"/>
    </source>
</evidence>
<dbReference type="InterPro" id="IPR032808">
    <property type="entry name" value="DoxX"/>
</dbReference>
<name>A0ABU8TEJ7_9HYPH</name>
<evidence type="ECO:0000256" key="2">
    <source>
        <dbReference type="ARBA" id="ARBA00022692"/>
    </source>
</evidence>
<dbReference type="Proteomes" id="UP001385499">
    <property type="component" value="Unassembled WGS sequence"/>
</dbReference>
<feature type="transmembrane region" description="Helical" evidence="5">
    <location>
        <begin position="65"/>
        <end position="85"/>
    </location>
</feature>
<gene>
    <name evidence="6" type="ORF">V6575_00635</name>
</gene>
<feature type="transmembrane region" description="Helical" evidence="5">
    <location>
        <begin position="91"/>
        <end position="108"/>
    </location>
</feature>
<feature type="transmembrane region" description="Helical" evidence="5">
    <location>
        <begin position="42"/>
        <end position="60"/>
    </location>
</feature>
<keyword evidence="4 5" id="KW-0472">Membrane</keyword>
<evidence type="ECO:0000313" key="7">
    <source>
        <dbReference type="Proteomes" id="UP001385499"/>
    </source>
</evidence>
<keyword evidence="2 5" id="KW-0812">Transmembrane</keyword>
<keyword evidence="3 5" id="KW-1133">Transmembrane helix</keyword>
<sequence>MKYFSIGLRALLTLAFVGAGAAKLAGVDMMVATFDAIGVGQWFRYVTGVIEVGGAVLLWVPGRQVLAACLLGATMVGAVLAHVFILGATEGVPAIVLGLICTAVIYLHRDQINKTPQRASF</sequence>
<comment type="subcellular location">
    <subcellularLocation>
        <location evidence="1">Membrane</location>
        <topology evidence="1">Multi-pass membrane protein</topology>
    </subcellularLocation>
</comment>
<comment type="caution">
    <text evidence="6">The sequence shown here is derived from an EMBL/GenBank/DDBJ whole genome shotgun (WGS) entry which is preliminary data.</text>
</comment>
<evidence type="ECO:0000256" key="3">
    <source>
        <dbReference type="ARBA" id="ARBA00022989"/>
    </source>
</evidence>
<evidence type="ECO:0000256" key="1">
    <source>
        <dbReference type="ARBA" id="ARBA00004141"/>
    </source>
</evidence>
<dbReference type="Pfam" id="PF13564">
    <property type="entry name" value="DoxX_2"/>
    <property type="match status" value="1"/>
</dbReference>
<evidence type="ECO:0000313" key="6">
    <source>
        <dbReference type="EMBL" id="MEJ8472579.1"/>
    </source>
</evidence>